<evidence type="ECO:0000313" key="2">
    <source>
        <dbReference type="Proteomes" id="UP001143856"/>
    </source>
</evidence>
<keyword evidence="2" id="KW-1185">Reference proteome</keyword>
<organism evidence="1 2">
    <name type="scientific">Xylaria curta</name>
    <dbReference type="NCBI Taxonomy" id="42375"/>
    <lineage>
        <taxon>Eukaryota</taxon>
        <taxon>Fungi</taxon>
        <taxon>Dikarya</taxon>
        <taxon>Ascomycota</taxon>
        <taxon>Pezizomycotina</taxon>
        <taxon>Sordariomycetes</taxon>
        <taxon>Xylariomycetidae</taxon>
        <taxon>Xylariales</taxon>
        <taxon>Xylariaceae</taxon>
        <taxon>Xylaria</taxon>
    </lineage>
</organism>
<proteinExistence type="predicted"/>
<comment type="caution">
    <text evidence="1">The sequence shown here is derived from an EMBL/GenBank/DDBJ whole genome shotgun (WGS) entry which is preliminary data.</text>
</comment>
<accession>A0ACC1PME2</accession>
<reference evidence="1" key="1">
    <citation type="submission" date="2022-10" db="EMBL/GenBank/DDBJ databases">
        <title>Genome Sequence of Xylaria curta.</title>
        <authorList>
            <person name="Buettner E."/>
        </authorList>
    </citation>
    <scope>NUCLEOTIDE SEQUENCE</scope>
    <source>
        <strain evidence="1">Babe10</strain>
    </source>
</reference>
<name>A0ACC1PME2_9PEZI</name>
<dbReference type="Proteomes" id="UP001143856">
    <property type="component" value="Unassembled WGS sequence"/>
</dbReference>
<sequence>MVQITNFVATIAVAFSSAGLVSAKSCNNGGIYCGDYINKIITNLRANGLGTDDYTIKNSLWACIEHGDIQFKEFCDVGCVGGDKNDDYCSATGHSKKRGDEGVAWVA</sequence>
<dbReference type="EMBL" id="JAPDGR010000090">
    <property type="protein sequence ID" value="KAJ2996589.1"/>
    <property type="molecule type" value="Genomic_DNA"/>
</dbReference>
<gene>
    <name evidence="1" type="ORF">NUW58_g921</name>
</gene>
<evidence type="ECO:0000313" key="1">
    <source>
        <dbReference type="EMBL" id="KAJ2996589.1"/>
    </source>
</evidence>
<protein>
    <submittedName>
        <fullName evidence="1">Uncharacterized protein</fullName>
    </submittedName>
</protein>